<dbReference type="InterPro" id="IPR036964">
    <property type="entry name" value="RASGEF_cat_dom_sf"/>
</dbReference>
<dbReference type="Proteomes" id="UP000287033">
    <property type="component" value="Unassembled WGS sequence"/>
</dbReference>
<dbReference type="InterPro" id="IPR023578">
    <property type="entry name" value="Ras_GEF_dom_sf"/>
</dbReference>
<accession>A0A401RUH7</accession>
<protein>
    <recommendedName>
        <fullName evidence="1">PH domain-containing protein</fullName>
    </recommendedName>
</protein>
<dbReference type="Gene3D" id="2.30.29.30">
    <property type="entry name" value="Pleckstrin-homology domain (PH domain)/Phosphotyrosine-binding domain (PTB)"/>
    <property type="match status" value="1"/>
</dbReference>
<feature type="domain" description="PH" evidence="1">
    <location>
        <begin position="229"/>
        <end position="341"/>
    </location>
</feature>
<dbReference type="STRING" id="137246.A0A401RUH7"/>
<dbReference type="InterPro" id="IPR001849">
    <property type="entry name" value="PH_domain"/>
</dbReference>
<dbReference type="GO" id="GO:0007264">
    <property type="term" value="P:small GTPase-mediated signal transduction"/>
    <property type="evidence" value="ECO:0007669"/>
    <property type="project" value="InterPro"/>
</dbReference>
<dbReference type="InterPro" id="IPR011993">
    <property type="entry name" value="PH-like_dom_sf"/>
</dbReference>
<dbReference type="Pfam" id="PF00169">
    <property type="entry name" value="PH"/>
    <property type="match status" value="1"/>
</dbReference>
<dbReference type="OrthoDB" id="546434at2759"/>
<dbReference type="SUPFAM" id="SSF50729">
    <property type="entry name" value="PH domain-like"/>
    <property type="match status" value="1"/>
</dbReference>
<proteinExistence type="predicted"/>
<keyword evidence="3" id="KW-1185">Reference proteome</keyword>
<dbReference type="Gene3D" id="1.10.840.10">
    <property type="entry name" value="Ras guanine-nucleotide exchange factors catalytic domain"/>
    <property type="match status" value="1"/>
</dbReference>
<gene>
    <name evidence="2" type="ORF">chiPu_0020241</name>
</gene>
<dbReference type="GO" id="GO:0005085">
    <property type="term" value="F:guanyl-nucleotide exchange factor activity"/>
    <property type="evidence" value="ECO:0007669"/>
    <property type="project" value="InterPro"/>
</dbReference>
<evidence type="ECO:0000313" key="3">
    <source>
        <dbReference type="Proteomes" id="UP000287033"/>
    </source>
</evidence>
<evidence type="ECO:0000313" key="2">
    <source>
        <dbReference type="EMBL" id="GCC21766.1"/>
    </source>
</evidence>
<organism evidence="2 3">
    <name type="scientific">Chiloscyllium punctatum</name>
    <name type="common">Brownbanded bambooshark</name>
    <name type="synonym">Hemiscyllium punctatum</name>
    <dbReference type="NCBI Taxonomy" id="137246"/>
    <lineage>
        <taxon>Eukaryota</taxon>
        <taxon>Metazoa</taxon>
        <taxon>Chordata</taxon>
        <taxon>Craniata</taxon>
        <taxon>Vertebrata</taxon>
        <taxon>Chondrichthyes</taxon>
        <taxon>Elasmobranchii</taxon>
        <taxon>Galeomorphii</taxon>
        <taxon>Galeoidea</taxon>
        <taxon>Orectolobiformes</taxon>
        <taxon>Hemiscylliidae</taxon>
        <taxon>Chiloscyllium</taxon>
    </lineage>
</organism>
<dbReference type="OMA" id="MIEPASC"/>
<name>A0A401RUH7_CHIPU</name>
<dbReference type="EMBL" id="BEZZ01002464">
    <property type="protein sequence ID" value="GCC21766.1"/>
    <property type="molecule type" value="Genomic_DNA"/>
</dbReference>
<reference evidence="2 3" key="1">
    <citation type="journal article" date="2018" name="Nat. Ecol. Evol.">
        <title>Shark genomes provide insights into elasmobranch evolution and the origin of vertebrates.</title>
        <authorList>
            <person name="Hara Y"/>
            <person name="Yamaguchi K"/>
            <person name="Onimaru K"/>
            <person name="Kadota M"/>
            <person name="Koyanagi M"/>
            <person name="Keeley SD"/>
            <person name="Tatsumi K"/>
            <person name="Tanaka K"/>
            <person name="Motone F"/>
            <person name="Kageyama Y"/>
            <person name="Nozu R"/>
            <person name="Adachi N"/>
            <person name="Nishimura O"/>
            <person name="Nakagawa R"/>
            <person name="Tanegashima C"/>
            <person name="Kiyatake I"/>
            <person name="Matsumoto R"/>
            <person name="Murakumo K"/>
            <person name="Nishida K"/>
            <person name="Terakita A"/>
            <person name="Kuratani S"/>
            <person name="Sato K"/>
            <person name="Hyodo S Kuraku.S."/>
        </authorList>
    </citation>
    <scope>NUCLEOTIDE SEQUENCE [LARGE SCALE GENOMIC DNA]</scope>
</reference>
<dbReference type="SMART" id="SM00233">
    <property type="entry name" value="PH"/>
    <property type="match status" value="1"/>
</dbReference>
<evidence type="ECO:0000259" key="1">
    <source>
        <dbReference type="SMART" id="SM00233"/>
    </source>
</evidence>
<comment type="caution">
    <text evidence="2">The sequence shown here is derived from an EMBL/GenBank/DDBJ whole genome shotgun (WGS) entry which is preliminary data.</text>
</comment>
<dbReference type="SUPFAM" id="SSF48366">
    <property type="entry name" value="Ras GEF"/>
    <property type="match status" value="1"/>
</dbReference>
<dbReference type="AlphaFoldDB" id="A0A401RUH7"/>
<sequence>MTGIYLSDLTYIDAAFPPSTGTLQKKHCCDLTKNVLRLILDLQQFCEYDLPTLPHVQKYLNSQTYIEELQGFMEQDNYRLSLMIEPASCAQQCVSSRQSQGSLSPSEDTESSRGDASVTCLCLTRGHRRWRSVDYKAGRTNVSTQRSATFPGSLPRYLLDDSEMEGDLLWVKQTKASQAESCDVRERNPCSSFERNTGFYCSLGRVTTSMWNPLRNLPGAALHSDGGAATIQSALRRKTILKGSKKPTVSLWTTYWVVLSEGQLFYYGAKSLTSTERNQFKSSWCKRVCLVGWMPFLMEDPDVDVFQLSDSEHGHCYRFHAGSRLNATLWVKHLSKACERNRNQPPLNLMSFE</sequence>